<evidence type="ECO:0000256" key="2">
    <source>
        <dbReference type="SAM" id="MobiDB-lite"/>
    </source>
</evidence>
<reference evidence="5 6" key="1">
    <citation type="submission" date="2023-11" db="EMBL/GenBank/DDBJ databases">
        <title>MicrobeMod: A computational toolkit for identifying prokaryotic methylation and restriction-modification with nanopore sequencing.</title>
        <authorList>
            <person name="Crits-Christoph A."/>
            <person name="Kang S.C."/>
            <person name="Lee H."/>
            <person name="Ostrov N."/>
        </authorList>
    </citation>
    <scope>NUCLEOTIDE SEQUENCE [LARGE SCALE GENOMIC DNA]</scope>
    <source>
        <strain evidence="5 6">ATCC 49870</strain>
    </source>
</reference>
<dbReference type="InterPro" id="IPR025392">
    <property type="entry name" value="DUF4124"/>
</dbReference>
<evidence type="ECO:0000256" key="1">
    <source>
        <dbReference type="ARBA" id="ARBA00022729"/>
    </source>
</evidence>
<protein>
    <submittedName>
        <fullName evidence="5">DUF4124 domain-containing protein</fullName>
    </submittedName>
</protein>
<accession>A0ABZ0YU44</accession>
<feature type="domain" description="DUF4124" evidence="4">
    <location>
        <begin position="11"/>
        <end position="60"/>
    </location>
</feature>
<evidence type="ECO:0000313" key="5">
    <source>
        <dbReference type="EMBL" id="WQH15689.1"/>
    </source>
</evidence>
<evidence type="ECO:0000259" key="4">
    <source>
        <dbReference type="Pfam" id="PF13511"/>
    </source>
</evidence>
<evidence type="ECO:0000313" key="6">
    <source>
        <dbReference type="Proteomes" id="UP001327459"/>
    </source>
</evidence>
<name>A0ABZ0YU44_9GAMM</name>
<dbReference type="Proteomes" id="UP001327459">
    <property type="component" value="Chromosome"/>
</dbReference>
<keyword evidence="1 3" id="KW-0732">Signal</keyword>
<feature type="signal peptide" evidence="3">
    <location>
        <begin position="1"/>
        <end position="19"/>
    </location>
</feature>
<dbReference type="Pfam" id="PF13511">
    <property type="entry name" value="DUF4124"/>
    <property type="match status" value="1"/>
</dbReference>
<proteinExistence type="predicted"/>
<dbReference type="EMBL" id="CP140153">
    <property type="protein sequence ID" value="WQH15689.1"/>
    <property type="molecule type" value="Genomic_DNA"/>
</dbReference>
<feature type="region of interest" description="Disordered" evidence="2">
    <location>
        <begin position="39"/>
        <end position="61"/>
    </location>
</feature>
<dbReference type="InterPro" id="IPR037873">
    <property type="entry name" value="BamE-like"/>
</dbReference>
<gene>
    <name evidence="5" type="ORF">SR882_07915</name>
</gene>
<evidence type="ECO:0000256" key="3">
    <source>
        <dbReference type="SAM" id="SignalP"/>
    </source>
</evidence>
<keyword evidence="6" id="KW-1185">Reference proteome</keyword>
<feature type="chain" id="PRO_5045545284" evidence="3">
    <location>
        <begin position="20"/>
        <end position="173"/>
    </location>
</feature>
<dbReference type="RefSeq" id="WP_322520715.1">
    <property type="nucleotide sequence ID" value="NZ_CP140153.1"/>
</dbReference>
<dbReference type="Gene3D" id="3.30.1450.10">
    <property type="match status" value="1"/>
</dbReference>
<sequence>MLRTTLTIAFLTVTGAAQAAAYKCTGPDGAVTFSDMPCPDAPSEQVQLHDEGHEAPRSAGDPLEAQRRMAEEYDRRREAEIQSNMDRRRQAVLDKKARDEWEAKVRDAKMDDRVIEGMTKDDVRDSWGDPDETDITSGSERWLYWKRVNYRSYLNAVTFRDGRVSYWSQDWQP</sequence>
<feature type="compositionally biased region" description="Basic and acidic residues" evidence="2">
    <location>
        <begin position="47"/>
        <end position="56"/>
    </location>
</feature>
<organism evidence="5 6">
    <name type="scientific">Guyparkeria halophila</name>
    <dbReference type="NCBI Taxonomy" id="47960"/>
    <lineage>
        <taxon>Bacteria</taxon>
        <taxon>Pseudomonadati</taxon>
        <taxon>Pseudomonadota</taxon>
        <taxon>Gammaproteobacteria</taxon>
        <taxon>Chromatiales</taxon>
        <taxon>Thioalkalibacteraceae</taxon>
        <taxon>Guyparkeria</taxon>
    </lineage>
</organism>